<gene>
    <name evidence="1" type="ORF">PhaeoP97_03772</name>
</gene>
<sequence length="63" mass="7361">MPQSVASRWEHRELRHTSEVELAQPLERFPLDEAYMPSITRFIVDVVKATGTFETFEPENDPE</sequence>
<geneLocation type="plasmid" evidence="2">
    <name>pp97_b</name>
</geneLocation>
<name>A0A1L3IAM0_9RHOB</name>
<accession>A0A1L3IAM0</accession>
<reference evidence="2" key="1">
    <citation type="submission" date="2016-07" db="EMBL/GenBank/DDBJ databases">
        <title>Phaeobacter portensis sp. nov., a tropodithietic acid producing bacterium isolated from a German harbor.</title>
        <authorList>
            <person name="Freese H.M."/>
            <person name="Bunk B."/>
            <person name="Breider S."/>
            <person name="Brinkhoff T."/>
        </authorList>
    </citation>
    <scope>NUCLEOTIDE SEQUENCE [LARGE SCALE GENOMIC DNA]</scope>
    <source>
        <strain evidence="2">P97</strain>
        <plasmid evidence="2">pp97_b</plasmid>
    </source>
</reference>
<proteinExistence type="predicted"/>
<dbReference type="Proteomes" id="UP000183859">
    <property type="component" value="Plasmid pP97_b"/>
</dbReference>
<organism evidence="1 2">
    <name type="scientific">Phaeobacter porticola</name>
    <dbReference type="NCBI Taxonomy" id="1844006"/>
    <lineage>
        <taxon>Bacteria</taxon>
        <taxon>Pseudomonadati</taxon>
        <taxon>Pseudomonadota</taxon>
        <taxon>Alphaproteobacteria</taxon>
        <taxon>Rhodobacterales</taxon>
        <taxon>Roseobacteraceae</taxon>
        <taxon>Phaeobacter</taxon>
    </lineage>
</organism>
<dbReference type="AlphaFoldDB" id="A0A1L3IAM0"/>
<dbReference type="EMBL" id="CP016366">
    <property type="protein sequence ID" value="APG49122.1"/>
    <property type="molecule type" value="Genomic_DNA"/>
</dbReference>
<protein>
    <submittedName>
        <fullName evidence="1">Uncharacterized protein</fullName>
    </submittedName>
</protein>
<dbReference type="KEGG" id="php:PhaeoP97_03772"/>
<evidence type="ECO:0000313" key="2">
    <source>
        <dbReference type="Proteomes" id="UP000183859"/>
    </source>
</evidence>
<evidence type="ECO:0000313" key="1">
    <source>
        <dbReference type="EMBL" id="APG49122.1"/>
    </source>
</evidence>
<keyword evidence="1" id="KW-0614">Plasmid</keyword>
<dbReference type="OrthoDB" id="1495368at2"/>
<keyword evidence="2" id="KW-1185">Reference proteome</keyword>
<dbReference type="RefSeq" id="WP_072506745.1">
    <property type="nucleotide sequence ID" value="NZ_CP016366.1"/>
</dbReference>